<gene>
    <name evidence="4" type="ORF">DM819_06750</name>
</gene>
<keyword evidence="2" id="KW-0560">Oxidoreductase</keyword>
<sequence>MNLKDVFHPLELARGPSLLNRVALAPLTNQQSNDDGTASLHDVEWMELIAESGYGFVMTCAANVQANGKAFEGQLGIYDDRHLEGLTKMADALRKRAVVSSVQLHHGGMRSAFAAPADRVGPTKNLMYESRALSNPDVKELRDDFIRAAKRAETAGFDGVEVHAAFGWILTQFLSPALNRRVDEYGGNFENRTRLVREIISGIRAQCRSDFQIGLRLSMERYGLELAEIVQLARLTIEEGEIDYLDLAPWDINKVVEEGEFAGRRIIDLFTEIPRGNVKLVVSGKIMDASDVCDALEDGFDFVMVGRAAILEPRFPKMIQLDCNYRSPEVPVTTSYLEEQGLSDPFIDYMKNWDNFVR</sequence>
<dbReference type="GO" id="GO:0016491">
    <property type="term" value="F:oxidoreductase activity"/>
    <property type="evidence" value="ECO:0007669"/>
    <property type="project" value="UniProtKB-KW"/>
</dbReference>
<dbReference type="InterPro" id="IPR013785">
    <property type="entry name" value="Aldolase_TIM"/>
</dbReference>
<name>A0ABD6MVH9_9PSED</name>
<comment type="caution">
    <text evidence="4">The sequence shown here is derived from an EMBL/GenBank/DDBJ whole genome shotgun (WGS) entry which is preliminary data.</text>
</comment>
<dbReference type="InterPro" id="IPR001155">
    <property type="entry name" value="OxRdtase_FMN_N"/>
</dbReference>
<proteinExistence type="predicted"/>
<dbReference type="Pfam" id="PF00724">
    <property type="entry name" value="Oxidored_FMN"/>
    <property type="match status" value="1"/>
</dbReference>
<dbReference type="CDD" id="cd02803">
    <property type="entry name" value="OYE_like_FMN_family"/>
    <property type="match status" value="1"/>
</dbReference>
<dbReference type="Gene3D" id="3.20.20.70">
    <property type="entry name" value="Aldolase class I"/>
    <property type="match status" value="1"/>
</dbReference>
<evidence type="ECO:0000259" key="3">
    <source>
        <dbReference type="Pfam" id="PF00724"/>
    </source>
</evidence>
<dbReference type="SUPFAM" id="SSF51395">
    <property type="entry name" value="FMN-linked oxidoreductases"/>
    <property type="match status" value="1"/>
</dbReference>
<evidence type="ECO:0000256" key="2">
    <source>
        <dbReference type="ARBA" id="ARBA00023002"/>
    </source>
</evidence>
<dbReference type="RefSeq" id="WP_179052610.1">
    <property type="nucleotide sequence ID" value="NZ_QJRE01000096.1"/>
</dbReference>
<keyword evidence="1" id="KW-0285">Flavoprotein</keyword>
<evidence type="ECO:0000313" key="4">
    <source>
        <dbReference type="EMBL" id="NWL45573.1"/>
    </source>
</evidence>
<dbReference type="EMBL" id="QJRE01000096">
    <property type="protein sequence ID" value="NWL45573.1"/>
    <property type="molecule type" value="Genomic_DNA"/>
</dbReference>
<dbReference type="InterPro" id="IPR051799">
    <property type="entry name" value="NADH_flavin_oxidoreductase"/>
</dbReference>
<reference evidence="4 5" key="1">
    <citation type="submission" date="2018-06" db="EMBL/GenBank/DDBJ databases">
        <title>Bacteria isolated from soil of Wuhan.</title>
        <authorList>
            <person name="Xiang W."/>
            <person name="Huang C."/>
        </authorList>
    </citation>
    <scope>NUCLEOTIDE SEQUENCE [LARGE SCALE GENOMIC DNA]</scope>
    <source>
        <strain evidence="5">xwS4</strain>
    </source>
</reference>
<dbReference type="PANTHER" id="PTHR43656:SF2">
    <property type="entry name" value="BINDING OXIDOREDUCTASE, PUTATIVE (AFU_ORTHOLOGUE AFUA_2G08260)-RELATED"/>
    <property type="match status" value="1"/>
</dbReference>
<protein>
    <submittedName>
        <fullName evidence="4">NADH:flavin oxidoreductase</fullName>
    </submittedName>
</protein>
<organism evidence="4 5">
    <name type="scientific">Pseudomonas hunanensis</name>
    <dbReference type="NCBI Taxonomy" id="1247546"/>
    <lineage>
        <taxon>Bacteria</taxon>
        <taxon>Pseudomonadati</taxon>
        <taxon>Pseudomonadota</taxon>
        <taxon>Gammaproteobacteria</taxon>
        <taxon>Pseudomonadales</taxon>
        <taxon>Pseudomonadaceae</taxon>
        <taxon>Pseudomonas</taxon>
    </lineage>
</organism>
<evidence type="ECO:0000256" key="1">
    <source>
        <dbReference type="ARBA" id="ARBA00022630"/>
    </source>
</evidence>
<dbReference type="PANTHER" id="PTHR43656">
    <property type="entry name" value="BINDING OXIDOREDUCTASE, PUTATIVE (AFU_ORTHOLOGUE AFUA_2G08260)-RELATED"/>
    <property type="match status" value="1"/>
</dbReference>
<dbReference type="Proteomes" id="UP000704738">
    <property type="component" value="Unassembled WGS sequence"/>
</dbReference>
<dbReference type="AlphaFoldDB" id="A0ABD6MVH9"/>
<accession>A0ABD6MVH9</accession>
<feature type="domain" description="NADH:flavin oxidoreductase/NADH oxidase N-terminal" evidence="3">
    <location>
        <begin position="6"/>
        <end position="320"/>
    </location>
</feature>
<evidence type="ECO:0000313" key="5">
    <source>
        <dbReference type="Proteomes" id="UP000704738"/>
    </source>
</evidence>